<dbReference type="Pfam" id="PF04093">
    <property type="entry name" value="MreD"/>
    <property type="match status" value="1"/>
</dbReference>
<keyword evidence="3" id="KW-1003">Cell membrane</keyword>
<keyword evidence="5" id="KW-0133">Cell shape</keyword>
<feature type="transmembrane region" description="Helical" evidence="8">
    <location>
        <begin position="21"/>
        <end position="44"/>
    </location>
</feature>
<dbReference type="GO" id="GO:0008360">
    <property type="term" value="P:regulation of cell shape"/>
    <property type="evidence" value="ECO:0007669"/>
    <property type="project" value="UniProtKB-KW"/>
</dbReference>
<comment type="similarity">
    <text evidence="2">Belongs to the MreD family.</text>
</comment>
<protein>
    <submittedName>
        <fullName evidence="9">Rod shape-determining protein MreD</fullName>
    </submittedName>
</protein>
<dbReference type="EMBL" id="QYUM01000002">
    <property type="protein sequence ID" value="RJF92876.1"/>
    <property type="molecule type" value="Genomic_DNA"/>
</dbReference>
<keyword evidence="4 8" id="KW-0812">Transmembrane</keyword>
<comment type="caution">
    <text evidence="9">The sequence shown here is derived from an EMBL/GenBank/DDBJ whole genome shotgun (WGS) entry which is preliminary data.</text>
</comment>
<proteinExistence type="inferred from homology"/>
<dbReference type="Proteomes" id="UP000286100">
    <property type="component" value="Unassembled WGS sequence"/>
</dbReference>
<name>A0A418WNR3_9SPHN</name>
<evidence type="ECO:0000256" key="8">
    <source>
        <dbReference type="SAM" id="Phobius"/>
    </source>
</evidence>
<accession>A0A418WNR3</accession>
<sequence>MSPRIRSDGEERIARLRGTTLPVISTMLGSATVILPIIATTPLLPPFGFLMLLAWRLLRPELWPVWIGLPLGLVDDLFSGQPIGSGMLLWTLALLGIDLADRRMVWRDYWQDWLIAAAATILCLIGGLVTANATGGNGTVLQIVPQMILSVLIFPAVARFCALLDRWRLS</sequence>
<evidence type="ECO:0000256" key="6">
    <source>
        <dbReference type="ARBA" id="ARBA00022989"/>
    </source>
</evidence>
<dbReference type="AlphaFoldDB" id="A0A418WNR3"/>
<evidence type="ECO:0000256" key="4">
    <source>
        <dbReference type="ARBA" id="ARBA00022692"/>
    </source>
</evidence>
<organism evidence="9 10">
    <name type="scientific">Sphingomonas cavernae</name>
    <dbReference type="NCBI Taxonomy" id="2320861"/>
    <lineage>
        <taxon>Bacteria</taxon>
        <taxon>Pseudomonadati</taxon>
        <taxon>Pseudomonadota</taxon>
        <taxon>Alphaproteobacteria</taxon>
        <taxon>Sphingomonadales</taxon>
        <taxon>Sphingomonadaceae</taxon>
        <taxon>Sphingomonas</taxon>
    </lineage>
</organism>
<reference evidence="9 10" key="1">
    <citation type="submission" date="2018-09" db="EMBL/GenBank/DDBJ databases">
        <authorList>
            <person name="Zhu H."/>
        </authorList>
    </citation>
    <scope>NUCLEOTIDE SEQUENCE [LARGE SCALE GENOMIC DNA]</scope>
    <source>
        <strain evidence="9 10">K2R01-6</strain>
    </source>
</reference>
<evidence type="ECO:0000313" key="10">
    <source>
        <dbReference type="Proteomes" id="UP000286100"/>
    </source>
</evidence>
<keyword evidence="7 8" id="KW-0472">Membrane</keyword>
<comment type="subcellular location">
    <subcellularLocation>
        <location evidence="1">Cell membrane</location>
        <topology evidence="1">Multi-pass membrane protein</topology>
    </subcellularLocation>
</comment>
<dbReference type="GO" id="GO:0005886">
    <property type="term" value="C:plasma membrane"/>
    <property type="evidence" value="ECO:0007669"/>
    <property type="project" value="UniProtKB-SubCell"/>
</dbReference>
<evidence type="ECO:0000256" key="1">
    <source>
        <dbReference type="ARBA" id="ARBA00004651"/>
    </source>
</evidence>
<feature type="transmembrane region" description="Helical" evidence="8">
    <location>
        <begin position="83"/>
        <end position="101"/>
    </location>
</feature>
<evidence type="ECO:0000313" key="9">
    <source>
        <dbReference type="EMBL" id="RJF92876.1"/>
    </source>
</evidence>
<evidence type="ECO:0000256" key="3">
    <source>
        <dbReference type="ARBA" id="ARBA00022475"/>
    </source>
</evidence>
<dbReference type="RefSeq" id="WP_119759156.1">
    <property type="nucleotide sequence ID" value="NZ_QYUM01000002.1"/>
</dbReference>
<dbReference type="InterPro" id="IPR007227">
    <property type="entry name" value="Cell_shape_determining_MreD"/>
</dbReference>
<evidence type="ECO:0000256" key="7">
    <source>
        <dbReference type="ARBA" id="ARBA00023136"/>
    </source>
</evidence>
<evidence type="ECO:0000256" key="2">
    <source>
        <dbReference type="ARBA" id="ARBA00007776"/>
    </source>
</evidence>
<gene>
    <name evidence="9" type="ORF">D3876_00330</name>
</gene>
<feature type="transmembrane region" description="Helical" evidence="8">
    <location>
        <begin position="143"/>
        <end position="164"/>
    </location>
</feature>
<keyword evidence="6 8" id="KW-1133">Transmembrane helix</keyword>
<evidence type="ECO:0000256" key="5">
    <source>
        <dbReference type="ARBA" id="ARBA00022960"/>
    </source>
</evidence>
<dbReference type="OrthoDB" id="7426601at2"/>
<keyword evidence="10" id="KW-1185">Reference proteome</keyword>
<feature type="transmembrane region" description="Helical" evidence="8">
    <location>
        <begin position="113"/>
        <end position="131"/>
    </location>
</feature>